<evidence type="ECO:0000259" key="1">
    <source>
        <dbReference type="PROSITE" id="PS50404"/>
    </source>
</evidence>
<dbReference type="CDD" id="cd03202">
    <property type="entry name" value="GST_C_etherase_LigE"/>
    <property type="match status" value="1"/>
</dbReference>
<dbReference type="GO" id="GO:0016034">
    <property type="term" value="F:maleylacetoacetate isomerase activity"/>
    <property type="evidence" value="ECO:0007669"/>
    <property type="project" value="TreeGrafter"/>
</dbReference>
<dbReference type="InterPro" id="IPR010987">
    <property type="entry name" value="Glutathione-S-Trfase_C-like"/>
</dbReference>
<dbReference type="Pfam" id="PF22041">
    <property type="entry name" value="GST_C_7"/>
    <property type="match status" value="1"/>
</dbReference>
<dbReference type="InterPro" id="IPR036282">
    <property type="entry name" value="Glutathione-S-Trfase_C_sf"/>
</dbReference>
<accession>A0A7W6FTG3</accession>
<evidence type="ECO:0000313" key="4">
    <source>
        <dbReference type="Proteomes" id="UP000531216"/>
    </source>
</evidence>
<dbReference type="PROSITE" id="PS50404">
    <property type="entry name" value="GST_NTER"/>
    <property type="match status" value="1"/>
</dbReference>
<dbReference type="SUPFAM" id="SSF52833">
    <property type="entry name" value="Thioredoxin-like"/>
    <property type="match status" value="1"/>
</dbReference>
<dbReference type="Gene3D" id="1.20.1050.10">
    <property type="match status" value="1"/>
</dbReference>
<dbReference type="OrthoDB" id="508035at2"/>
<keyword evidence="3" id="KW-0808">Transferase</keyword>
<dbReference type="RefSeq" id="WP_090960217.1">
    <property type="nucleotide sequence ID" value="NZ_FOOA01000002.1"/>
</dbReference>
<dbReference type="EMBL" id="JACIDO010000002">
    <property type="protein sequence ID" value="MBB3935144.1"/>
    <property type="molecule type" value="Genomic_DNA"/>
</dbReference>
<dbReference type="GO" id="GO:0004364">
    <property type="term" value="F:glutathione transferase activity"/>
    <property type="evidence" value="ECO:0007669"/>
    <property type="project" value="TreeGrafter"/>
</dbReference>
<organism evidence="3 4">
    <name type="scientific">Aureimonas phyllosphaerae</name>
    <dbReference type="NCBI Taxonomy" id="1166078"/>
    <lineage>
        <taxon>Bacteria</taxon>
        <taxon>Pseudomonadati</taxon>
        <taxon>Pseudomonadota</taxon>
        <taxon>Alphaproteobacteria</taxon>
        <taxon>Hyphomicrobiales</taxon>
        <taxon>Aurantimonadaceae</taxon>
        <taxon>Aureimonas</taxon>
    </lineage>
</organism>
<dbReference type="InterPro" id="IPR040079">
    <property type="entry name" value="Glutathione_S-Trfase"/>
</dbReference>
<dbReference type="SUPFAM" id="SSF47616">
    <property type="entry name" value="GST C-terminal domain-like"/>
    <property type="match status" value="1"/>
</dbReference>
<dbReference type="GO" id="GO:0006749">
    <property type="term" value="P:glutathione metabolic process"/>
    <property type="evidence" value="ECO:0007669"/>
    <property type="project" value="TreeGrafter"/>
</dbReference>
<dbReference type="InterPro" id="IPR036249">
    <property type="entry name" value="Thioredoxin-like_sf"/>
</dbReference>
<reference evidence="3 4" key="1">
    <citation type="submission" date="2020-08" db="EMBL/GenBank/DDBJ databases">
        <title>Genomic Encyclopedia of Type Strains, Phase IV (KMG-IV): sequencing the most valuable type-strain genomes for metagenomic binning, comparative biology and taxonomic classification.</title>
        <authorList>
            <person name="Goeker M."/>
        </authorList>
    </citation>
    <scope>NUCLEOTIDE SEQUENCE [LARGE SCALE GENOMIC DNA]</scope>
    <source>
        <strain evidence="3 4">DSM 25024</strain>
    </source>
</reference>
<dbReference type="AlphaFoldDB" id="A0A7W6FTG3"/>
<dbReference type="GO" id="GO:0006559">
    <property type="term" value="P:L-phenylalanine catabolic process"/>
    <property type="evidence" value="ECO:0007669"/>
    <property type="project" value="TreeGrafter"/>
</dbReference>
<dbReference type="Gene3D" id="3.40.30.10">
    <property type="entry name" value="Glutaredoxin"/>
    <property type="match status" value="1"/>
</dbReference>
<feature type="domain" description="GST N-terminal" evidence="1">
    <location>
        <begin position="8"/>
        <end position="84"/>
    </location>
</feature>
<evidence type="ECO:0000313" key="3">
    <source>
        <dbReference type="EMBL" id="MBB3935144.1"/>
    </source>
</evidence>
<gene>
    <name evidence="3" type="ORF">GGR05_001272</name>
</gene>
<feature type="domain" description="GST C-terminal" evidence="2">
    <location>
        <begin position="89"/>
        <end position="231"/>
    </location>
</feature>
<proteinExistence type="predicted"/>
<comment type="caution">
    <text evidence="3">The sequence shown here is derived from an EMBL/GenBank/DDBJ whole genome shotgun (WGS) entry which is preliminary data.</text>
</comment>
<evidence type="ECO:0000259" key="2">
    <source>
        <dbReference type="PROSITE" id="PS50405"/>
    </source>
</evidence>
<dbReference type="InterPro" id="IPR054416">
    <property type="entry name" value="GST_UstS-like_C"/>
</dbReference>
<dbReference type="Pfam" id="PF13417">
    <property type="entry name" value="GST_N_3"/>
    <property type="match status" value="1"/>
</dbReference>
<protein>
    <submittedName>
        <fullName evidence="3">Glutathione S-transferase</fullName>
    </submittedName>
</protein>
<name>A0A7W6FTG3_9HYPH</name>
<dbReference type="Proteomes" id="UP000531216">
    <property type="component" value="Unassembled WGS sequence"/>
</dbReference>
<dbReference type="PROSITE" id="PS50405">
    <property type="entry name" value="GST_CTER"/>
    <property type="match status" value="1"/>
</dbReference>
<sequence length="231" mass="25957">MTILLYDLVGSDPSRPFSPHCWKARMALAHKGLEFDALPTRFTEVAEVEGGGGRTVPVIRDGDAVVQDSFAIAEYLDDTYPDRPPLFERQSGRALARFVESWSQRTLHPAIVRATILDIHAAQDDENKAFFRTKREKAFGKPLEQVQDGRTEEKRLAASKSLEPLRATLRNQPFLAGERPMFADYIVFGGFQWLRVLSTFQLLDDGDPIADWFERCLDLHGALGRQVPAAA</sequence>
<keyword evidence="4" id="KW-1185">Reference proteome</keyword>
<dbReference type="CDD" id="cd03038">
    <property type="entry name" value="GST_N_etherase_LigE"/>
    <property type="match status" value="1"/>
</dbReference>
<dbReference type="SFLD" id="SFLDS00019">
    <property type="entry name" value="Glutathione_Transferase_(cytos"/>
    <property type="match status" value="1"/>
</dbReference>
<dbReference type="InterPro" id="IPR004045">
    <property type="entry name" value="Glutathione_S-Trfase_N"/>
</dbReference>
<dbReference type="PANTHER" id="PTHR42673:SF4">
    <property type="entry name" value="MALEYLACETOACETATE ISOMERASE"/>
    <property type="match status" value="1"/>
</dbReference>
<dbReference type="PANTHER" id="PTHR42673">
    <property type="entry name" value="MALEYLACETOACETATE ISOMERASE"/>
    <property type="match status" value="1"/>
</dbReference>